<keyword evidence="1" id="KW-0732">Signal</keyword>
<feature type="chain" id="PRO_5003320912" evidence="1">
    <location>
        <begin position="20"/>
        <end position="280"/>
    </location>
</feature>
<dbReference type="KEGG" id="mlr:MELLADRAFT_87547"/>
<dbReference type="InterPro" id="IPR001283">
    <property type="entry name" value="CRISP-related"/>
</dbReference>
<feature type="domain" description="SCP" evidence="2">
    <location>
        <begin position="134"/>
        <end position="265"/>
    </location>
</feature>
<evidence type="ECO:0000313" key="3">
    <source>
        <dbReference type="EMBL" id="EGG06054.1"/>
    </source>
</evidence>
<proteinExistence type="predicted"/>
<dbReference type="AlphaFoldDB" id="F4RNQ8"/>
<dbReference type="PANTHER" id="PTHR10334">
    <property type="entry name" value="CYSTEINE-RICH SECRETORY PROTEIN-RELATED"/>
    <property type="match status" value="1"/>
</dbReference>
<dbReference type="PRINTS" id="PR00837">
    <property type="entry name" value="V5TPXLIKE"/>
</dbReference>
<name>F4RNQ8_MELLP</name>
<evidence type="ECO:0000259" key="2">
    <source>
        <dbReference type="SMART" id="SM00198"/>
    </source>
</evidence>
<dbReference type="HOGENOM" id="CLU_035730_3_3_1"/>
<organism evidence="4">
    <name type="scientific">Melampsora larici-populina (strain 98AG31 / pathotype 3-4-7)</name>
    <name type="common">Poplar leaf rust fungus</name>
    <dbReference type="NCBI Taxonomy" id="747676"/>
    <lineage>
        <taxon>Eukaryota</taxon>
        <taxon>Fungi</taxon>
        <taxon>Dikarya</taxon>
        <taxon>Basidiomycota</taxon>
        <taxon>Pucciniomycotina</taxon>
        <taxon>Pucciniomycetes</taxon>
        <taxon>Pucciniales</taxon>
        <taxon>Melampsoraceae</taxon>
        <taxon>Melampsora</taxon>
    </lineage>
</organism>
<dbReference type="GeneID" id="18934554"/>
<dbReference type="InterPro" id="IPR035940">
    <property type="entry name" value="CAP_sf"/>
</dbReference>
<dbReference type="SUPFAM" id="SSF55797">
    <property type="entry name" value="PR-1-like"/>
    <property type="match status" value="1"/>
</dbReference>
<dbReference type="VEuPathDB" id="FungiDB:MELLADRAFT_87547"/>
<dbReference type="InParanoid" id="F4RNQ8"/>
<dbReference type="OrthoDB" id="2505037at2759"/>
<reference evidence="4" key="1">
    <citation type="journal article" date="2011" name="Proc. Natl. Acad. Sci. U.S.A.">
        <title>Obligate biotrophy features unraveled by the genomic analysis of rust fungi.</title>
        <authorList>
            <person name="Duplessis S."/>
            <person name="Cuomo C.A."/>
            <person name="Lin Y.-C."/>
            <person name="Aerts A."/>
            <person name="Tisserant E."/>
            <person name="Veneault-Fourrey C."/>
            <person name="Joly D.L."/>
            <person name="Hacquard S."/>
            <person name="Amselem J."/>
            <person name="Cantarel B.L."/>
            <person name="Chiu R."/>
            <person name="Coutinho P.M."/>
            <person name="Feau N."/>
            <person name="Field M."/>
            <person name="Frey P."/>
            <person name="Gelhaye E."/>
            <person name="Goldberg J."/>
            <person name="Grabherr M.G."/>
            <person name="Kodira C.D."/>
            <person name="Kohler A."/>
            <person name="Kuees U."/>
            <person name="Lindquist E.A."/>
            <person name="Lucas S.M."/>
            <person name="Mago R."/>
            <person name="Mauceli E."/>
            <person name="Morin E."/>
            <person name="Murat C."/>
            <person name="Pangilinan J.L."/>
            <person name="Park R."/>
            <person name="Pearson M."/>
            <person name="Quesneville H."/>
            <person name="Rouhier N."/>
            <person name="Sakthikumar S."/>
            <person name="Salamov A.A."/>
            <person name="Schmutz J."/>
            <person name="Selles B."/>
            <person name="Shapiro H."/>
            <person name="Tanguay P."/>
            <person name="Tuskan G.A."/>
            <person name="Henrissat B."/>
            <person name="Van de Peer Y."/>
            <person name="Rouze P."/>
            <person name="Ellis J.G."/>
            <person name="Dodds P.N."/>
            <person name="Schein J.E."/>
            <person name="Zhong S."/>
            <person name="Hamelin R.C."/>
            <person name="Grigoriev I.V."/>
            <person name="Szabo L.J."/>
            <person name="Martin F."/>
        </authorList>
    </citation>
    <scope>NUCLEOTIDE SEQUENCE [LARGE SCALE GENOMIC DNA]</scope>
    <source>
        <strain evidence="4">98AG31 / pathotype 3-4-7</strain>
    </source>
</reference>
<dbReference type="EMBL" id="GL883110">
    <property type="protein sequence ID" value="EGG06054.1"/>
    <property type="molecule type" value="Genomic_DNA"/>
</dbReference>
<dbReference type="Proteomes" id="UP000001072">
    <property type="component" value="Unassembled WGS sequence"/>
</dbReference>
<protein>
    <submittedName>
        <fullName evidence="3">Secreted protein</fullName>
    </submittedName>
</protein>
<dbReference type="eggNOG" id="KOG3017">
    <property type="taxonomic scope" value="Eukaryota"/>
</dbReference>
<keyword evidence="4" id="KW-1185">Reference proteome</keyword>
<dbReference type="Gene3D" id="3.40.33.10">
    <property type="entry name" value="CAP"/>
    <property type="match status" value="1"/>
</dbReference>
<dbReference type="InterPro" id="IPR014044">
    <property type="entry name" value="CAP_dom"/>
</dbReference>
<dbReference type="RefSeq" id="XP_007410705.1">
    <property type="nucleotide sequence ID" value="XM_007410643.1"/>
</dbReference>
<accession>F4RNQ8</accession>
<feature type="signal peptide" evidence="1">
    <location>
        <begin position="1"/>
        <end position="19"/>
    </location>
</feature>
<dbReference type="SMART" id="SM00198">
    <property type="entry name" value="SCP"/>
    <property type="match status" value="1"/>
</dbReference>
<evidence type="ECO:0000256" key="1">
    <source>
        <dbReference type="SAM" id="SignalP"/>
    </source>
</evidence>
<gene>
    <name evidence="3" type="ORF">MELLADRAFT_87547</name>
</gene>
<evidence type="ECO:0000313" key="4">
    <source>
        <dbReference type="Proteomes" id="UP000001072"/>
    </source>
</evidence>
<sequence length="280" mass="30758">MNVLFHRVFILVIIQHIIGGELLTQSLPNTQDTLDPQSTTEIAIGTKRCIGKDCNHLVNRRSKTIKKRQCTTQSPPTWGLATWIPGLFHTTPIPGDLCPPKDNTASSIQKVGRPGTSDTRITAASGNVKDETKEDQQRWLDAHNKYRATYKVAPLVWNDQLTSAAKSEVSPCVWEHSRGAYGENIAAGQPDIERVVSDWVIGPGEKSVYNPSNPTFSHFTQVVWSSTKSISCSRTSCVSMKGISLPQSPIIFWACEYFPPGNVMGQFNQNVKAGPGGIPL</sequence>
<dbReference type="Pfam" id="PF00188">
    <property type="entry name" value="CAP"/>
    <property type="match status" value="1"/>
</dbReference>